<dbReference type="SUPFAM" id="SSF48452">
    <property type="entry name" value="TPR-like"/>
    <property type="match status" value="1"/>
</dbReference>
<dbReference type="PROSITE" id="PS50005">
    <property type="entry name" value="TPR"/>
    <property type="match status" value="1"/>
</dbReference>
<dbReference type="Gene3D" id="1.25.40.10">
    <property type="entry name" value="Tetratricopeptide repeat domain"/>
    <property type="match status" value="1"/>
</dbReference>
<keyword evidence="1" id="KW-0677">Repeat</keyword>
<dbReference type="AlphaFoldDB" id="C1FH13"/>
<dbReference type="PANTHER" id="PTHR46183:SF8">
    <property type="entry name" value="PROTEIN CLMP1"/>
    <property type="match status" value="1"/>
</dbReference>
<feature type="compositionally biased region" description="Low complexity" evidence="3">
    <location>
        <begin position="169"/>
        <end position="180"/>
    </location>
</feature>
<dbReference type="InParanoid" id="C1FH13"/>
<accession>C1FH13</accession>
<dbReference type="Pfam" id="PF13181">
    <property type="entry name" value="TPR_8"/>
    <property type="match status" value="1"/>
</dbReference>
<evidence type="ECO:0000256" key="1">
    <source>
        <dbReference type="ARBA" id="ARBA00022737"/>
    </source>
</evidence>
<dbReference type="InterPro" id="IPR000270">
    <property type="entry name" value="PB1_dom"/>
</dbReference>
<name>C1FH13_MICCC</name>
<feature type="region of interest" description="Disordered" evidence="3">
    <location>
        <begin position="296"/>
        <end position="319"/>
    </location>
</feature>
<dbReference type="EMBL" id="CP001576">
    <property type="protein sequence ID" value="ACO69744.1"/>
    <property type="molecule type" value="Genomic_DNA"/>
</dbReference>
<evidence type="ECO:0000313" key="5">
    <source>
        <dbReference type="EMBL" id="ACO69744.1"/>
    </source>
</evidence>
<dbReference type="InterPro" id="IPR044517">
    <property type="entry name" value="PHOX1-4"/>
</dbReference>
<dbReference type="CDD" id="cd05992">
    <property type="entry name" value="PB1"/>
    <property type="match status" value="1"/>
</dbReference>
<feature type="region of interest" description="Disordered" evidence="3">
    <location>
        <begin position="116"/>
        <end position="183"/>
    </location>
</feature>
<dbReference type="KEGG" id="mis:MICPUN_61921"/>
<dbReference type="Pfam" id="PF00564">
    <property type="entry name" value="PB1"/>
    <property type="match status" value="1"/>
</dbReference>
<feature type="domain" description="PB1" evidence="4">
    <location>
        <begin position="188"/>
        <end position="268"/>
    </location>
</feature>
<dbReference type="FunCoup" id="C1FH13">
    <property type="interactions" value="574"/>
</dbReference>
<dbReference type="eggNOG" id="KOG4151">
    <property type="taxonomic scope" value="Eukaryota"/>
</dbReference>
<evidence type="ECO:0000256" key="3">
    <source>
        <dbReference type="SAM" id="MobiDB-lite"/>
    </source>
</evidence>
<dbReference type="PROSITE" id="PS51745">
    <property type="entry name" value="PB1"/>
    <property type="match status" value="1"/>
</dbReference>
<dbReference type="GeneID" id="8246764"/>
<protein>
    <recommendedName>
        <fullName evidence="4">PB1 domain-containing protein</fullName>
    </recommendedName>
</protein>
<sequence>MVHKGDAAHNEINSFQSKAAKYKREGDAHFGKRNMREALASYGKAIEMSLSGTEEKAALFSNRAACYLMQNMYRHAINECSHALNEAPDFKPALLRRARAFEQLQQYDRAVSDLEAAAKADPNSDDVRKKLQATRAARDNRKASRSVSGLGGGGLRAPGKRGTQRLTPAQQQAAAAAASGQGQGQLPTLTIKATLVRGEAAETKNVVLPISVRYKDIVDQVRNLFPDDLKEQPFALKYKDAEGDLVTVTSRTDLRGALSAAMHHAEQRAAATGVQRPRDAGLAPVEVEVVPCAKAPSETPDQIIPDHVGSRDHPPNAEDEGAEDVIEIDEWLLTFAGLFRKHLGEDGAKEGPLDLRQIGLEKCCEALEVAVGTDKAKELLGAAADKFQEAAAAAIFNWGNVHVCASRKVVDCAAPAPEEGQPTPSDEQMAAAAKDHIKRIDDEYEKAVERYKQSLAIKSDFYEATIAWGQQCFERAKVYHFAAKAGDAAAAKEADVMFDLAEVKFQESLAMCPKEDEASTSGEGEAAAEQPGNLGLKAQIQVLWGNVLFERSQVRHHRGDEKWQVDTDAAVAKFNEAGCSKDDITKALMNHASGVWKDDEEAAKAKAGGK</sequence>
<dbReference type="InterPro" id="IPR053793">
    <property type="entry name" value="PB1-like"/>
</dbReference>
<keyword evidence="2" id="KW-0802">TPR repeat</keyword>
<proteinExistence type="predicted"/>
<evidence type="ECO:0000256" key="2">
    <source>
        <dbReference type="PROSITE-ProRule" id="PRU00339"/>
    </source>
</evidence>
<organism evidence="5 6">
    <name type="scientific">Micromonas commoda (strain RCC299 / NOUM17 / CCMP2709)</name>
    <name type="common">Picoplanktonic green alga</name>
    <dbReference type="NCBI Taxonomy" id="296587"/>
    <lineage>
        <taxon>Eukaryota</taxon>
        <taxon>Viridiplantae</taxon>
        <taxon>Chlorophyta</taxon>
        <taxon>Mamiellophyceae</taxon>
        <taxon>Mamiellales</taxon>
        <taxon>Mamiellaceae</taxon>
        <taxon>Micromonas</taxon>
    </lineage>
</organism>
<evidence type="ECO:0000313" key="6">
    <source>
        <dbReference type="Proteomes" id="UP000002009"/>
    </source>
</evidence>
<dbReference type="PANTHER" id="PTHR46183">
    <property type="entry name" value="PROTEIN CLMP1"/>
    <property type="match status" value="1"/>
</dbReference>
<dbReference type="SMART" id="SM00666">
    <property type="entry name" value="PB1"/>
    <property type="match status" value="1"/>
</dbReference>
<keyword evidence="6" id="KW-1185">Reference proteome</keyword>
<gene>
    <name evidence="5" type="ORF">MICPUN_61921</name>
</gene>
<dbReference type="Proteomes" id="UP000002009">
    <property type="component" value="Chromosome 10"/>
</dbReference>
<reference evidence="5 6" key="1">
    <citation type="journal article" date="2009" name="Science">
        <title>Green evolution and dynamic adaptations revealed by genomes of the marine picoeukaryotes Micromonas.</title>
        <authorList>
            <person name="Worden A.Z."/>
            <person name="Lee J.H."/>
            <person name="Mock T."/>
            <person name="Rouze P."/>
            <person name="Simmons M.P."/>
            <person name="Aerts A.L."/>
            <person name="Allen A.E."/>
            <person name="Cuvelier M.L."/>
            <person name="Derelle E."/>
            <person name="Everett M.V."/>
            <person name="Foulon E."/>
            <person name="Grimwood J."/>
            <person name="Gundlach H."/>
            <person name="Henrissat B."/>
            <person name="Napoli C."/>
            <person name="McDonald S.M."/>
            <person name="Parker M.S."/>
            <person name="Rombauts S."/>
            <person name="Salamov A."/>
            <person name="Von Dassow P."/>
            <person name="Badger J.H."/>
            <person name="Coutinho P.M."/>
            <person name="Demir E."/>
            <person name="Dubchak I."/>
            <person name="Gentemann C."/>
            <person name="Eikrem W."/>
            <person name="Gready J.E."/>
            <person name="John U."/>
            <person name="Lanier W."/>
            <person name="Lindquist E.A."/>
            <person name="Lucas S."/>
            <person name="Mayer K.F."/>
            <person name="Moreau H."/>
            <person name="Not F."/>
            <person name="Otillar R."/>
            <person name="Panaud O."/>
            <person name="Pangilinan J."/>
            <person name="Paulsen I."/>
            <person name="Piegu B."/>
            <person name="Poliakov A."/>
            <person name="Robbens S."/>
            <person name="Schmutz J."/>
            <person name="Toulza E."/>
            <person name="Wyss T."/>
            <person name="Zelensky A."/>
            <person name="Zhou K."/>
            <person name="Armbrust E.V."/>
            <person name="Bhattacharya D."/>
            <person name="Goodenough U.W."/>
            <person name="Van de Peer Y."/>
            <person name="Grigoriev I.V."/>
        </authorList>
    </citation>
    <scope>NUCLEOTIDE SEQUENCE [LARGE SCALE GENOMIC DNA]</scope>
    <source>
        <strain evidence="6">RCC299 / NOUM17</strain>
    </source>
</reference>
<dbReference type="SUPFAM" id="SSF54277">
    <property type="entry name" value="CAD &amp; PB1 domains"/>
    <property type="match status" value="1"/>
</dbReference>
<dbReference type="OrthoDB" id="2942533at2759"/>
<dbReference type="OMA" id="TCTDELR"/>
<feature type="repeat" description="TPR" evidence="2">
    <location>
        <begin position="91"/>
        <end position="124"/>
    </location>
</feature>
<dbReference type="InterPro" id="IPR019734">
    <property type="entry name" value="TPR_rpt"/>
</dbReference>
<evidence type="ECO:0000259" key="4">
    <source>
        <dbReference type="PROSITE" id="PS51745"/>
    </source>
</evidence>
<dbReference type="RefSeq" id="XP_002508486.1">
    <property type="nucleotide sequence ID" value="XM_002508440.1"/>
</dbReference>
<dbReference type="SMART" id="SM00028">
    <property type="entry name" value="TPR"/>
    <property type="match status" value="3"/>
</dbReference>
<dbReference type="Gene3D" id="3.10.20.90">
    <property type="entry name" value="Phosphatidylinositol 3-kinase Catalytic Subunit, Chain A, domain 1"/>
    <property type="match status" value="1"/>
</dbReference>
<dbReference type="InterPro" id="IPR011990">
    <property type="entry name" value="TPR-like_helical_dom_sf"/>
</dbReference>